<comment type="caution">
    <text evidence="8">Lacks conserved residue(s) required for the propagation of feature annotation.</text>
</comment>
<dbReference type="Gene3D" id="3.40.50.620">
    <property type="entry name" value="HUPs"/>
    <property type="match status" value="1"/>
</dbReference>
<dbReference type="InterPro" id="IPR036695">
    <property type="entry name" value="Arg-tRNA-synth_N_sf"/>
</dbReference>
<evidence type="ECO:0000313" key="12">
    <source>
        <dbReference type="EMBL" id="OGH73725.1"/>
    </source>
</evidence>
<dbReference type="Proteomes" id="UP000177457">
    <property type="component" value="Unassembled WGS sequence"/>
</dbReference>
<evidence type="ECO:0000256" key="8">
    <source>
        <dbReference type="HAMAP-Rule" id="MF_00123"/>
    </source>
</evidence>
<dbReference type="Pfam" id="PF05746">
    <property type="entry name" value="DALR_1"/>
    <property type="match status" value="1"/>
</dbReference>
<evidence type="ECO:0000256" key="6">
    <source>
        <dbReference type="ARBA" id="ARBA00023146"/>
    </source>
</evidence>
<evidence type="ECO:0000256" key="1">
    <source>
        <dbReference type="ARBA" id="ARBA00005594"/>
    </source>
</evidence>
<dbReference type="SUPFAM" id="SSF52374">
    <property type="entry name" value="Nucleotidylyl transferase"/>
    <property type="match status" value="1"/>
</dbReference>
<dbReference type="AlphaFoldDB" id="A0A1F6MPY4"/>
<comment type="catalytic activity">
    <reaction evidence="7 8">
        <text>tRNA(Arg) + L-arginine + ATP = L-arginyl-tRNA(Arg) + AMP + diphosphate</text>
        <dbReference type="Rhea" id="RHEA:20301"/>
        <dbReference type="Rhea" id="RHEA-COMP:9658"/>
        <dbReference type="Rhea" id="RHEA-COMP:9673"/>
        <dbReference type="ChEBI" id="CHEBI:30616"/>
        <dbReference type="ChEBI" id="CHEBI:32682"/>
        <dbReference type="ChEBI" id="CHEBI:33019"/>
        <dbReference type="ChEBI" id="CHEBI:78442"/>
        <dbReference type="ChEBI" id="CHEBI:78513"/>
        <dbReference type="ChEBI" id="CHEBI:456215"/>
        <dbReference type="EC" id="6.1.1.19"/>
    </reaction>
</comment>
<evidence type="ECO:0000256" key="3">
    <source>
        <dbReference type="ARBA" id="ARBA00022741"/>
    </source>
</evidence>
<keyword evidence="6 8" id="KW-0030">Aminoacyl-tRNA synthetase</keyword>
<dbReference type="PRINTS" id="PR01038">
    <property type="entry name" value="TRNASYNTHARG"/>
</dbReference>
<dbReference type="Pfam" id="PF00750">
    <property type="entry name" value="tRNA-synt_1d"/>
    <property type="match status" value="1"/>
</dbReference>
<dbReference type="PANTHER" id="PTHR11956">
    <property type="entry name" value="ARGINYL-TRNA SYNTHETASE"/>
    <property type="match status" value="1"/>
</dbReference>
<keyword evidence="2 8" id="KW-0436">Ligase</keyword>
<gene>
    <name evidence="8" type="primary">argS</name>
    <name evidence="12" type="ORF">A3C90_04400</name>
</gene>
<dbReference type="GO" id="GO:0005737">
    <property type="term" value="C:cytoplasm"/>
    <property type="evidence" value="ECO:0007669"/>
    <property type="project" value="UniProtKB-SubCell"/>
</dbReference>
<dbReference type="GO" id="GO:0005524">
    <property type="term" value="F:ATP binding"/>
    <property type="evidence" value="ECO:0007669"/>
    <property type="project" value="UniProtKB-UniRule"/>
</dbReference>
<dbReference type="InterPro" id="IPR008909">
    <property type="entry name" value="DALR_anticod-bd"/>
</dbReference>
<dbReference type="GO" id="GO:0006420">
    <property type="term" value="P:arginyl-tRNA aminoacylation"/>
    <property type="evidence" value="ECO:0007669"/>
    <property type="project" value="UniProtKB-UniRule"/>
</dbReference>
<evidence type="ECO:0000313" key="13">
    <source>
        <dbReference type="Proteomes" id="UP000177457"/>
    </source>
</evidence>
<name>A0A1F6MPY4_9BACT</name>
<evidence type="ECO:0000256" key="4">
    <source>
        <dbReference type="ARBA" id="ARBA00022840"/>
    </source>
</evidence>
<dbReference type="STRING" id="1798683.A3C90_04400"/>
<dbReference type="SMART" id="SM01016">
    <property type="entry name" value="Arg_tRNA_synt_N"/>
    <property type="match status" value="1"/>
</dbReference>
<dbReference type="HAMAP" id="MF_00123">
    <property type="entry name" value="Arg_tRNA_synth"/>
    <property type="match status" value="1"/>
</dbReference>
<feature type="domain" description="Arginyl tRNA synthetase N-terminal" evidence="11">
    <location>
        <begin position="3"/>
        <end position="84"/>
    </location>
</feature>
<dbReference type="EMBL" id="MFQE01000021">
    <property type="protein sequence ID" value="OGH73725.1"/>
    <property type="molecule type" value="Genomic_DNA"/>
</dbReference>
<proteinExistence type="inferred from homology"/>
<dbReference type="InterPro" id="IPR035684">
    <property type="entry name" value="ArgRS_core"/>
</dbReference>
<dbReference type="InterPro" id="IPR014729">
    <property type="entry name" value="Rossmann-like_a/b/a_fold"/>
</dbReference>
<protein>
    <recommendedName>
        <fullName evidence="8">Arginine--tRNA ligase</fullName>
        <ecNumber evidence="8">6.1.1.19</ecNumber>
    </recommendedName>
    <alternativeName>
        <fullName evidence="8">Arginyl-tRNA synthetase</fullName>
        <shortName evidence="8">ArgRS</shortName>
    </alternativeName>
</protein>
<evidence type="ECO:0000259" key="11">
    <source>
        <dbReference type="SMART" id="SM01016"/>
    </source>
</evidence>
<dbReference type="EC" id="6.1.1.19" evidence="8"/>
<dbReference type="Pfam" id="PF03485">
    <property type="entry name" value="Arg_tRNA_synt_N"/>
    <property type="match status" value="1"/>
</dbReference>
<comment type="subunit">
    <text evidence="8">Monomer.</text>
</comment>
<keyword evidence="4 8" id="KW-0067">ATP-binding</keyword>
<dbReference type="InterPro" id="IPR005148">
    <property type="entry name" value="Arg-tRNA-synth_N"/>
</dbReference>
<evidence type="ECO:0000256" key="9">
    <source>
        <dbReference type="RuleBase" id="RU363038"/>
    </source>
</evidence>
<dbReference type="GO" id="GO:0004814">
    <property type="term" value="F:arginine-tRNA ligase activity"/>
    <property type="evidence" value="ECO:0007669"/>
    <property type="project" value="UniProtKB-UniRule"/>
</dbReference>
<keyword evidence="5 8" id="KW-0648">Protein biosynthesis</keyword>
<comment type="similarity">
    <text evidence="1 8 9">Belongs to the class-I aminoacyl-tRNA synthetase family.</text>
</comment>
<accession>A0A1F6MPY4</accession>
<dbReference type="InterPro" id="IPR009080">
    <property type="entry name" value="tRNAsynth_Ia_anticodon-bd"/>
</dbReference>
<evidence type="ECO:0000256" key="7">
    <source>
        <dbReference type="ARBA" id="ARBA00049339"/>
    </source>
</evidence>
<keyword evidence="3 8" id="KW-0547">Nucleotide-binding</keyword>
<feature type="domain" description="DALR anticodon binding" evidence="10">
    <location>
        <begin position="454"/>
        <end position="585"/>
    </location>
</feature>
<comment type="caution">
    <text evidence="12">The sequence shown here is derived from an EMBL/GenBank/DDBJ whole genome shotgun (WGS) entry which is preliminary data.</text>
</comment>
<organism evidence="12 13">
    <name type="scientific">Candidatus Magasanikbacteria bacterium RIFCSPHIGHO2_02_FULL_51_14</name>
    <dbReference type="NCBI Taxonomy" id="1798683"/>
    <lineage>
        <taxon>Bacteria</taxon>
        <taxon>Candidatus Magasanikiibacteriota</taxon>
    </lineage>
</organism>
<dbReference type="SMART" id="SM00836">
    <property type="entry name" value="DALR_1"/>
    <property type="match status" value="1"/>
</dbReference>
<dbReference type="Gene3D" id="1.10.730.10">
    <property type="entry name" value="Isoleucyl-tRNA Synthetase, Domain 1"/>
    <property type="match status" value="1"/>
</dbReference>
<reference evidence="12 13" key="1">
    <citation type="journal article" date="2016" name="Nat. Commun.">
        <title>Thousands of microbial genomes shed light on interconnected biogeochemical processes in an aquifer system.</title>
        <authorList>
            <person name="Anantharaman K."/>
            <person name="Brown C.T."/>
            <person name="Hug L.A."/>
            <person name="Sharon I."/>
            <person name="Castelle C.J."/>
            <person name="Probst A.J."/>
            <person name="Thomas B.C."/>
            <person name="Singh A."/>
            <person name="Wilkins M.J."/>
            <person name="Karaoz U."/>
            <person name="Brodie E.L."/>
            <person name="Williams K.H."/>
            <person name="Hubbard S.S."/>
            <person name="Banfield J.F."/>
        </authorList>
    </citation>
    <scope>NUCLEOTIDE SEQUENCE [LARGE SCALE GENOMIC DNA]</scope>
</reference>
<dbReference type="SUPFAM" id="SSF47323">
    <property type="entry name" value="Anticodon-binding domain of a subclass of class I aminoacyl-tRNA synthetases"/>
    <property type="match status" value="1"/>
</dbReference>
<comment type="subcellular location">
    <subcellularLocation>
        <location evidence="8">Cytoplasm</location>
    </subcellularLocation>
</comment>
<dbReference type="NCBIfam" id="TIGR00456">
    <property type="entry name" value="argS"/>
    <property type="match status" value="1"/>
</dbReference>
<evidence type="ECO:0000256" key="2">
    <source>
        <dbReference type="ARBA" id="ARBA00022598"/>
    </source>
</evidence>
<evidence type="ECO:0000256" key="5">
    <source>
        <dbReference type="ARBA" id="ARBA00022917"/>
    </source>
</evidence>
<sequence length="585" mass="66231">MIKIIEQQIIDLLAKADITGENALTSPPNPEMGDFSFACFDSAKKEGKNPKDVAEEIVGKIKRLKDYKIIEEVKAVGPYVNFFLNTSEIARLMAKEMKNTKEYGATKVGKGKKVMIEYPSQNSHKEFHIGHLRNVCIGNTLVQLYRKNGYHVVPVNYVNDFGAHVVKCLWGIQKFHEKEMSRQADIENKQQWLGEVYAEASEKAKEFPGAQKEIDALQQKLEARDEETFALFRETRAWSEQGFDNLLAELDVVHADVFYESDLKDRGQEIVDELLKKGIAKKGEKGAIIIDLEKDGLDIALLRKATGAGLYLTSDLALAEEKFKKYPVDESVNITGTEQNFYFKQLFTILECVGFEHKMTHIGYGLVNLPEGKMSSRAGNVILYEDIRDQVFSRLLRETEARHSDWTEAKREDVAQTLTQGVLKFTMQKHEASKNITFDIKEATSIEGYSAPYVLYVVARINSLLRKSQAISHESHTTKKLSPITYHLSPINYDVIVEPEEKRLLLLIARYPEVVIDALQTYNPSAITRYSFDLAQAFNDFYNKHSVLEAGSDDLVRARLALSGSVKHVLEDALGLLTIETVDIM</sequence>
<dbReference type="SUPFAM" id="SSF55190">
    <property type="entry name" value="Arginyl-tRNA synthetase (ArgRS), N-terminal 'additional' domain"/>
    <property type="match status" value="1"/>
</dbReference>
<dbReference type="PANTHER" id="PTHR11956:SF5">
    <property type="entry name" value="ARGININE--TRNA LIGASE, CYTOPLASMIC"/>
    <property type="match status" value="1"/>
</dbReference>
<dbReference type="InterPro" id="IPR001278">
    <property type="entry name" value="Arg-tRNA-ligase"/>
</dbReference>
<dbReference type="Gene3D" id="3.30.1360.70">
    <property type="entry name" value="Arginyl tRNA synthetase N-terminal domain"/>
    <property type="match status" value="1"/>
</dbReference>
<evidence type="ECO:0000259" key="10">
    <source>
        <dbReference type="SMART" id="SM00836"/>
    </source>
</evidence>
<keyword evidence="8" id="KW-0963">Cytoplasm</keyword>